<gene>
    <name evidence="3" type="ORF">BGW36DRAFT_423073</name>
</gene>
<evidence type="ECO:0000313" key="4">
    <source>
        <dbReference type="Proteomes" id="UP001201262"/>
    </source>
</evidence>
<proteinExistence type="predicted"/>
<keyword evidence="1" id="KW-1133">Transmembrane helix</keyword>
<dbReference type="Proteomes" id="UP001201262">
    <property type="component" value="Unassembled WGS sequence"/>
</dbReference>
<feature type="transmembrane region" description="Helical" evidence="1">
    <location>
        <begin position="215"/>
        <end position="236"/>
    </location>
</feature>
<evidence type="ECO:0000256" key="1">
    <source>
        <dbReference type="SAM" id="Phobius"/>
    </source>
</evidence>
<dbReference type="RefSeq" id="XP_046076530.1">
    <property type="nucleotide sequence ID" value="XM_046219786.1"/>
</dbReference>
<dbReference type="EMBL" id="JAJTJA010000002">
    <property type="protein sequence ID" value="KAH8703512.1"/>
    <property type="molecule type" value="Genomic_DNA"/>
</dbReference>
<sequence>MRLLPVFAFLSPLCASLVSSDAVFTNPPPFAQSGYEATQNPVYATGSTLQISWTTGSAKGNTSLALFQLNGTTSMYPYEFLANNQGADVTSLAWTVQTDKNLTISNMFWMCLFPEGSSDAEACTHFFNITGGHKAGALMSAGPDSSSSLGPITMTASSMEFSSFTTTFTSSPTSIAQSASMPTVVAVSTSASSTITSSSPAPDSTSSALTTVEKAGLGVGVSVGALFAVGGGWLAFSRWRKWRETPVETNARTRNYIYGYSREKLDSMSRISTPHSGWN</sequence>
<name>A0AAD4L4P1_9EURO</name>
<protein>
    <recommendedName>
        <fullName evidence="5">Mid2 domain-containing protein</fullName>
    </recommendedName>
</protein>
<feature type="chain" id="PRO_5042151952" description="Mid2 domain-containing protein" evidence="2">
    <location>
        <begin position="21"/>
        <end position="279"/>
    </location>
</feature>
<evidence type="ECO:0000256" key="2">
    <source>
        <dbReference type="SAM" id="SignalP"/>
    </source>
</evidence>
<feature type="signal peptide" evidence="2">
    <location>
        <begin position="1"/>
        <end position="20"/>
    </location>
</feature>
<keyword evidence="4" id="KW-1185">Reference proteome</keyword>
<comment type="caution">
    <text evidence="3">The sequence shown here is derived from an EMBL/GenBank/DDBJ whole genome shotgun (WGS) entry which is preliminary data.</text>
</comment>
<organism evidence="3 4">
    <name type="scientific">Talaromyces proteolyticus</name>
    <dbReference type="NCBI Taxonomy" id="1131652"/>
    <lineage>
        <taxon>Eukaryota</taxon>
        <taxon>Fungi</taxon>
        <taxon>Dikarya</taxon>
        <taxon>Ascomycota</taxon>
        <taxon>Pezizomycotina</taxon>
        <taxon>Eurotiomycetes</taxon>
        <taxon>Eurotiomycetidae</taxon>
        <taxon>Eurotiales</taxon>
        <taxon>Trichocomaceae</taxon>
        <taxon>Talaromyces</taxon>
        <taxon>Talaromyces sect. Bacilispori</taxon>
    </lineage>
</organism>
<evidence type="ECO:0008006" key="5">
    <source>
        <dbReference type="Google" id="ProtNLM"/>
    </source>
</evidence>
<dbReference type="AlphaFoldDB" id="A0AAD4L4P1"/>
<reference evidence="3" key="1">
    <citation type="submission" date="2021-12" db="EMBL/GenBank/DDBJ databases">
        <title>Convergent genome expansion in fungi linked to evolution of root-endophyte symbiosis.</title>
        <authorList>
            <consortium name="DOE Joint Genome Institute"/>
            <person name="Ke Y.-H."/>
            <person name="Bonito G."/>
            <person name="Liao H.-L."/>
            <person name="Looney B."/>
            <person name="Rojas-Flechas A."/>
            <person name="Nash J."/>
            <person name="Hameed K."/>
            <person name="Schadt C."/>
            <person name="Martin F."/>
            <person name="Crous P.W."/>
            <person name="Miettinen O."/>
            <person name="Magnuson J.K."/>
            <person name="Labbe J."/>
            <person name="Jacobson D."/>
            <person name="Doktycz M.J."/>
            <person name="Veneault-Fourrey C."/>
            <person name="Kuo A."/>
            <person name="Mondo S."/>
            <person name="Calhoun S."/>
            <person name="Riley R."/>
            <person name="Ohm R."/>
            <person name="LaButti K."/>
            <person name="Andreopoulos B."/>
            <person name="Pangilinan J."/>
            <person name="Nolan M."/>
            <person name="Tritt A."/>
            <person name="Clum A."/>
            <person name="Lipzen A."/>
            <person name="Daum C."/>
            <person name="Barry K."/>
            <person name="Grigoriev I.V."/>
            <person name="Vilgalys R."/>
        </authorList>
    </citation>
    <scope>NUCLEOTIDE SEQUENCE</scope>
    <source>
        <strain evidence="3">PMI_201</strain>
    </source>
</reference>
<evidence type="ECO:0000313" key="3">
    <source>
        <dbReference type="EMBL" id="KAH8703512.1"/>
    </source>
</evidence>
<accession>A0AAD4L4P1</accession>
<keyword evidence="2" id="KW-0732">Signal</keyword>
<keyword evidence="1" id="KW-0472">Membrane</keyword>
<dbReference type="GeneID" id="70250073"/>
<keyword evidence="1" id="KW-0812">Transmembrane</keyword>